<gene>
    <name evidence="2" type="ORF">AFUS01_LOCUS22128</name>
</gene>
<name>A0A8J2KCC2_9HEXA</name>
<organism evidence="2 3">
    <name type="scientific">Allacma fusca</name>
    <dbReference type="NCBI Taxonomy" id="39272"/>
    <lineage>
        <taxon>Eukaryota</taxon>
        <taxon>Metazoa</taxon>
        <taxon>Ecdysozoa</taxon>
        <taxon>Arthropoda</taxon>
        <taxon>Hexapoda</taxon>
        <taxon>Collembola</taxon>
        <taxon>Symphypleona</taxon>
        <taxon>Sminthuridae</taxon>
        <taxon>Allacma</taxon>
    </lineage>
</organism>
<evidence type="ECO:0000256" key="1">
    <source>
        <dbReference type="SAM" id="MobiDB-lite"/>
    </source>
</evidence>
<proteinExistence type="predicted"/>
<feature type="compositionally biased region" description="Polar residues" evidence="1">
    <location>
        <begin position="74"/>
        <end position="92"/>
    </location>
</feature>
<feature type="region of interest" description="Disordered" evidence="1">
    <location>
        <begin position="1"/>
        <end position="134"/>
    </location>
</feature>
<reference evidence="2" key="1">
    <citation type="submission" date="2021-06" db="EMBL/GenBank/DDBJ databases">
        <authorList>
            <person name="Hodson N. C."/>
            <person name="Mongue J. A."/>
            <person name="Jaron S. K."/>
        </authorList>
    </citation>
    <scope>NUCLEOTIDE SEQUENCE</scope>
</reference>
<feature type="compositionally biased region" description="Polar residues" evidence="1">
    <location>
        <begin position="1"/>
        <end position="18"/>
    </location>
</feature>
<sequence>MNGAGQFQSHQYQGNYPNYSRDDNWNNPPPDSLQHNTEQNNFFQHDNRQYQGNSQSQQDYLAPYHNPHPGHSQYRGNPYTQQEYVGQQMQSNRPPPQEDNGGYRNDHQQNYYPGPISPMESPAPTPVPNRSGNS</sequence>
<protein>
    <submittedName>
        <fullName evidence="2">Uncharacterized protein</fullName>
    </submittedName>
</protein>
<comment type="caution">
    <text evidence="2">The sequence shown here is derived from an EMBL/GenBank/DDBJ whole genome shotgun (WGS) entry which is preliminary data.</text>
</comment>
<dbReference type="AlphaFoldDB" id="A0A8J2KCC2"/>
<accession>A0A8J2KCC2</accession>
<evidence type="ECO:0000313" key="2">
    <source>
        <dbReference type="EMBL" id="CAG7733702.1"/>
    </source>
</evidence>
<dbReference type="EMBL" id="CAJVCH010253914">
    <property type="protein sequence ID" value="CAG7733702.1"/>
    <property type="molecule type" value="Genomic_DNA"/>
</dbReference>
<dbReference type="Proteomes" id="UP000708208">
    <property type="component" value="Unassembled WGS sequence"/>
</dbReference>
<evidence type="ECO:0000313" key="3">
    <source>
        <dbReference type="Proteomes" id="UP000708208"/>
    </source>
</evidence>
<keyword evidence="3" id="KW-1185">Reference proteome</keyword>
<feature type="compositionally biased region" description="Polar residues" evidence="1">
    <location>
        <begin position="33"/>
        <end position="59"/>
    </location>
</feature>